<dbReference type="InterPro" id="IPR000577">
    <property type="entry name" value="Carb_kinase_FGGY"/>
</dbReference>
<dbReference type="PROSITE" id="PS00445">
    <property type="entry name" value="FGGY_KINASES_2"/>
    <property type="match status" value="1"/>
</dbReference>
<dbReference type="SUPFAM" id="SSF53067">
    <property type="entry name" value="Actin-like ATPase domain"/>
    <property type="match status" value="2"/>
</dbReference>
<evidence type="ECO:0000259" key="5">
    <source>
        <dbReference type="Pfam" id="PF00370"/>
    </source>
</evidence>
<dbReference type="GO" id="GO:0016301">
    <property type="term" value="F:kinase activity"/>
    <property type="evidence" value="ECO:0007669"/>
    <property type="project" value="UniProtKB-KW"/>
</dbReference>
<dbReference type="Pfam" id="PF00370">
    <property type="entry name" value="FGGY_N"/>
    <property type="match status" value="1"/>
</dbReference>
<accession>A0ABT2TKP0</accession>
<dbReference type="InterPro" id="IPR050406">
    <property type="entry name" value="FGGY_Carb_Kinase"/>
</dbReference>
<evidence type="ECO:0000256" key="1">
    <source>
        <dbReference type="ARBA" id="ARBA00009156"/>
    </source>
</evidence>
<dbReference type="EMBL" id="JAOQJQ010000004">
    <property type="protein sequence ID" value="MCU6762784.1"/>
    <property type="molecule type" value="Genomic_DNA"/>
</dbReference>
<reference evidence="7 8" key="1">
    <citation type="journal article" date="2021" name="ISME Commun">
        <title>Automated analysis of genomic sequences facilitates high-throughput and comprehensive description of bacteria.</title>
        <authorList>
            <person name="Hitch T.C.A."/>
        </authorList>
    </citation>
    <scope>NUCLEOTIDE SEQUENCE [LARGE SCALE GENOMIC DNA]</scope>
    <source>
        <strain evidence="7 8">Sanger_109</strain>
    </source>
</reference>
<sequence>MEKKDKIIAYDLGTGGIKSSLFDVEGTSLVHTFQAYETRYDGSDIHEQKPEDWWNGIVETTRLLMKKTNTSPKEVKGLAISGHSLGVVPVAADGTLLRSYTPIWSDKRAGRQAAEFFKKTDYDRWYMCTGNGFPAECYSVFKIMWYRDAEPELYQKTYKILGSKDYCNFVMTGKAYTDYSYASGSGVYSLKERAYVDEYIQTAGIDKKLLPEIIPSHGVVGNLLEGPARELGLTTETKVICGGVDNSCMALGAKGTKHGRTYTSLGSSSWIAVIAKEPILDRQYLPFVFEHCVEGLYTSATSIFSAGNSFRWVRDCICPDLVEKEKTEEIDDAYDEMNKMVTESPIGANKLIFNPSFAGGAMIEESPDICGGYIGLKLGHNRNDMVRSAMEGITYNLYYAMLVLKKYQPDIHEMLLVGGGSKSRVWRQMFADVFGMRMIKTVVDQDAASLGAAALAAYGLGYWKSYDRLDEIHVVESIQEPDSEKTCEYRTYYELHRKFAHYMAIMGDCLKNTNKIAEKEQKTI</sequence>
<comment type="similarity">
    <text evidence="1 4">Belongs to the FGGY kinase family.</text>
</comment>
<evidence type="ECO:0000256" key="2">
    <source>
        <dbReference type="ARBA" id="ARBA00022679"/>
    </source>
</evidence>
<dbReference type="InterPro" id="IPR018483">
    <property type="entry name" value="Carb_kinase_FGGY_CS"/>
</dbReference>
<evidence type="ECO:0000313" key="8">
    <source>
        <dbReference type="Proteomes" id="UP001652442"/>
    </source>
</evidence>
<name>A0ABT2TKP0_9FIRM</name>
<dbReference type="Gene3D" id="3.30.420.40">
    <property type="match status" value="2"/>
</dbReference>
<evidence type="ECO:0000259" key="6">
    <source>
        <dbReference type="Pfam" id="PF02782"/>
    </source>
</evidence>
<dbReference type="PIRSF" id="PIRSF000538">
    <property type="entry name" value="GlpK"/>
    <property type="match status" value="1"/>
</dbReference>
<keyword evidence="2 4" id="KW-0808">Transferase</keyword>
<dbReference type="Pfam" id="PF02782">
    <property type="entry name" value="FGGY_C"/>
    <property type="match status" value="1"/>
</dbReference>
<dbReference type="CDD" id="cd07805">
    <property type="entry name" value="ASKHA_NBD_FGGY_CvXK-like"/>
    <property type="match status" value="1"/>
</dbReference>
<feature type="domain" description="Carbohydrate kinase FGGY C-terminal" evidence="6">
    <location>
        <begin position="262"/>
        <end position="459"/>
    </location>
</feature>
<dbReference type="PANTHER" id="PTHR43095">
    <property type="entry name" value="SUGAR KINASE"/>
    <property type="match status" value="1"/>
</dbReference>
<evidence type="ECO:0000313" key="7">
    <source>
        <dbReference type="EMBL" id="MCU6762784.1"/>
    </source>
</evidence>
<feature type="domain" description="Carbohydrate kinase FGGY N-terminal" evidence="5">
    <location>
        <begin position="7"/>
        <end position="252"/>
    </location>
</feature>
<organism evidence="7 8">
    <name type="scientific">Brotonthovivens ammoniilytica</name>
    <dbReference type="NCBI Taxonomy" id="2981725"/>
    <lineage>
        <taxon>Bacteria</taxon>
        <taxon>Bacillati</taxon>
        <taxon>Bacillota</taxon>
        <taxon>Clostridia</taxon>
        <taxon>Lachnospirales</taxon>
        <taxon>Lachnospiraceae</taxon>
        <taxon>Brotonthovivens</taxon>
    </lineage>
</organism>
<dbReference type="PANTHER" id="PTHR43095:SF5">
    <property type="entry name" value="XYLULOSE KINASE"/>
    <property type="match status" value="1"/>
</dbReference>
<proteinExistence type="inferred from homology"/>
<evidence type="ECO:0000256" key="3">
    <source>
        <dbReference type="ARBA" id="ARBA00022777"/>
    </source>
</evidence>
<comment type="caution">
    <text evidence="7">The sequence shown here is derived from an EMBL/GenBank/DDBJ whole genome shotgun (WGS) entry which is preliminary data.</text>
</comment>
<protein>
    <submittedName>
        <fullName evidence="7">FGGY family carbohydrate kinase</fullName>
    </submittedName>
</protein>
<keyword evidence="3 4" id="KW-0418">Kinase</keyword>
<dbReference type="InterPro" id="IPR018485">
    <property type="entry name" value="FGGY_C"/>
</dbReference>
<dbReference type="Proteomes" id="UP001652442">
    <property type="component" value="Unassembled WGS sequence"/>
</dbReference>
<keyword evidence="8" id="KW-1185">Reference proteome</keyword>
<dbReference type="InterPro" id="IPR043129">
    <property type="entry name" value="ATPase_NBD"/>
</dbReference>
<dbReference type="InterPro" id="IPR018484">
    <property type="entry name" value="FGGY_N"/>
</dbReference>
<evidence type="ECO:0000256" key="4">
    <source>
        <dbReference type="RuleBase" id="RU003733"/>
    </source>
</evidence>
<dbReference type="RefSeq" id="WP_158425490.1">
    <property type="nucleotide sequence ID" value="NZ_JAOQJQ010000004.1"/>
</dbReference>
<gene>
    <name evidence="7" type="ORF">OCV88_10635</name>
</gene>